<organism evidence="7 8">
    <name type="scientific">Acanthosepion pharaonis</name>
    <name type="common">Pharaoh cuttlefish</name>
    <name type="synonym">Sepia pharaonis</name>
    <dbReference type="NCBI Taxonomy" id="158019"/>
    <lineage>
        <taxon>Eukaryota</taxon>
        <taxon>Metazoa</taxon>
        <taxon>Spiralia</taxon>
        <taxon>Lophotrochozoa</taxon>
        <taxon>Mollusca</taxon>
        <taxon>Cephalopoda</taxon>
        <taxon>Coleoidea</taxon>
        <taxon>Decapodiformes</taxon>
        <taxon>Sepiida</taxon>
        <taxon>Sepiina</taxon>
        <taxon>Sepiidae</taxon>
        <taxon>Acanthosepion</taxon>
    </lineage>
</organism>
<evidence type="ECO:0000256" key="4">
    <source>
        <dbReference type="ARBA" id="ARBA00023242"/>
    </source>
</evidence>
<evidence type="ECO:0000256" key="3">
    <source>
        <dbReference type="ARBA" id="ARBA00022517"/>
    </source>
</evidence>
<dbReference type="PANTHER" id="PTHR11096">
    <property type="entry name" value="RNA 3' TERMINAL PHOSPHATE CYCLASE"/>
    <property type="match status" value="1"/>
</dbReference>
<dbReference type="Pfam" id="PF01137">
    <property type="entry name" value="RTC"/>
    <property type="match status" value="1"/>
</dbReference>
<dbReference type="AlphaFoldDB" id="A0A812CFZ0"/>
<accession>A0A812CFZ0</accession>
<dbReference type="Pfam" id="PF05189">
    <property type="entry name" value="RTC_insert"/>
    <property type="match status" value="1"/>
</dbReference>
<dbReference type="GO" id="GO:0005730">
    <property type="term" value="C:nucleolus"/>
    <property type="evidence" value="ECO:0007669"/>
    <property type="project" value="UniProtKB-SubCell"/>
</dbReference>
<dbReference type="PANTHER" id="PTHR11096:SF1">
    <property type="entry name" value="RNA 3'-TERMINAL PHOSPHATE CYCLASE-LIKE PROTEIN"/>
    <property type="match status" value="1"/>
</dbReference>
<evidence type="ECO:0000313" key="8">
    <source>
        <dbReference type="Proteomes" id="UP000597762"/>
    </source>
</evidence>
<keyword evidence="8" id="KW-1185">Reference proteome</keyword>
<dbReference type="EMBL" id="CAHIKZ030001514">
    <property type="protein sequence ID" value="CAE1266717.1"/>
    <property type="molecule type" value="Genomic_DNA"/>
</dbReference>
<dbReference type="InterPro" id="IPR000228">
    <property type="entry name" value="RNA3'_term_phos_cyc"/>
</dbReference>
<name>A0A812CFZ0_ACAPH</name>
<dbReference type="FunFam" id="3.30.360.20:FF:000001">
    <property type="entry name" value="RNA terminal phosphate cyclase-like 1"/>
    <property type="match status" value="1"/>
</dbReference>
<dbReference type="InterPro" id="IPR013792">
    <property type="entry name" value="RNA3'P_cycl/enolpyr_Trfase_a/b"/>
</dbReference>
<dbReference type="PIRSF" id="PIRSF005378">
    <property type="entry name" value="RNA3'_term_phos_cycl_euk"/>
    <property type="match status" value="1"/>
</dbReference>
<comment type="similarity">
    <text evidence="2">Belongs to the RNA 3'-terminal cyclase family. Type 2 subfamily.</text>
</comment>
<dbReference type="InterPro" id="IPR016443">
    <property type="entry name" value="RNA3'_term_phos_cyc_type_2"/>
</dbReference>
<evidence type="ECO:0000313" key="7">
    <source>
        <dbReference type="EMBL" id="CAE1266717.1"/>
    </source>
</evidence>
<evidence type="ECO:0000259" key="5">
    <source>
        <dbReference type="Pfam" id="PF01137"/>
    </source>
</evidence>
<proteinExistence type="inferred from homology"/>
<keyword evidence="3" id="KW-0690">Ribosome biogenesis</keyword>
<dbReference type="GO" id="GO:0004521">
    <property type="term" value="F:RNA endonuclease activity"/>
    <property type="evidence" value="ECO:0007669"/>
    <property type="project" value="TreeGrafter"/>
</dbReference>
<dbReference type="OrthoDB" id="1911237at2759"/>
<dbReference type="InterPro" id="IPR020719">
    <property type="entry name" value="RNA3'_term_phos_cycl-like_CS"/>
</dbReference>
<evidence type="ECO:0000256" key="1">
    <source>
        <dbReference type="ARBA" id="ARBA00004604"/>
    </source>
</evidence>
<dbReference type="NCBIfam" id="TIGR03400">
    <property type="entry name" value="18S_RNA_Rcl1p"/>
    <property type="match status" value="1"/>
</dbReference>
<comment type="caution">
    <text evidence="7">The sequence shown here is derived from an EMBL/GenBank/DDBJ whole genome shotgun (WGS) entry which is preliminary data.</text>
</comment>
<sequence length="377" mass="41506">MASNVLEYEGCNYFRQRLLQSTLSGKSVRISKIRHRDENPGLREPELCFLKLLDKMTNGSKIVVNETGTSILYHPGLLTGGSFDHECHKDRAIGYYLEPLMCIAPFAKKPLKAVLRGVTNDEYDASVDHIRYSSLPVLKTFLGTDEGLELKTTRRGPAPEGGGEVVFTCPCRQKLRPFNFTDPGKVKKIRGTAWCVRVAPATVNRLVEAARGILNQFLPDIYIHTDHCRGKECGKSPGFGLTLVAETTKGAYFSAEAISNPKGSDKGPSTAEDIGMKAAYLLLEEIYRGGCVDSTNQSMAALLMVLGAQDVSKVQTGPLSPYTMGVMKHIKDFFQVIFKVDEQKKEDEEEEELKLGGEKLILTCVGIGYSNVSKAIL</sequence>
<dbReference type="PROSITE" id="PS01287">
    <property type="entry name" value="RTC"/>
    <property type="match status" value="1"/>
</dbReference>
<dbReference type="SUPFAM" id="SSF55205">
    <property type="entry name" value="EPT/RTPC-like"/>
    <property type="match status" value="1"/>
</dbReference>
<dbReference type="InterPro" id="IPR023797">
    <property type="entry name" value="RNA3'_phos_cyclase_dom"/>
</dbReference>
<feature type="domain" description="RNA 3'-terminal phosphate cyclase" evidence="5">
    <location>
        <begin position="7"/>
        <end position="340"/>
    </location>
</feature>
<gene>
    <name evidence="7" type="ORF">SPHA_35298</name>
</gene>
<evidence type="ECO:0000259" key="6">
    <source>
        <dbReference type="Pfam" id="PF05189"/>
    </source>
</evidence>
<keyword evidence="4" id="KW-0539">Nucleus</keyword>
<dbReference type="Gene3D" id="3.65.10.20">
    <property type="entry name" value="RNA 3'-terminal phosphate cyclase domain"/>
    <property type="match status" value="1"/>
</dbReference>
<dbReference type="CDD" id="cd00875">
    <property type="entry name" value="RNA_Cyclase_Class_I"/>
    <property type="match status" value="1"/>
</dbReference>
<feature type="domain" description="RNA 3'-terminal phosphate cyclase insert" evidence="6">
    <location>
        <begin position="181"/>
        <end position="286"/>
    </location>
</feature>
<dbReference type="Gene3D" id="3.30.360.20">
    <property type="entry name" value="RNA 3'-terminal phosphate cyclase, insert domain"/>
    <property type="match status" value="1"/>
</dbReference>
<comment type="subcellular location">
    <subcellularLocation>
        <location evidence="1">Nucleus</location>
        <location evidence="1">Nucleolus</location>
    </subcellularLocation>
</comment>
<protein>
    <submittedName>
        <fullName evidence="7">RCL1</fullName>
    </submittedName>
</protein>
<dbReference type="InterPro" id="IPR036553">
    <property type="entry name" value="RPTC_insert"/>
</dbReference>
<dbReference type="InterPro" id="IPR013791">
    <property type="entry name" value="RNA3'-term_phos_cycl_insert"/>
</dbReference>
<dbReference type="InterPro" id="IPR037136">
    <property type="entry name" value="RNA3'_phos_cyclase_dom_sf"/>
</dbReference>
<reference evidence="7" key="1">
    <citation type="submission" date="2021-01" db="EMBL/GenBank/DDBJ databases">
        <authorList>
            <person name="Li R."/>
            <person name="Bekaert M."/>
        </authorList>
    </citation>
    <scope>NUCLEOTIDE SEQUENCE</scope>
    <source>
        <strain evidence="7">Farmed</strain>
    </source>
</reference>
<dbReference type="GO" id="GO:0000479">
    <property type="term" value="P:endonucleolytic cleavage of tricistronic rRNA transcript (SSU-rRNA, 5.8S rRNA, LSU-rRNA)"/>
    <property type="evidence" value="ECO:0007669"/>
    <property type="project" value="TreeGrafter"/>
</dbReference>
<evidence type="ECO:0000256" key="2">
    <source>
        <dbReference type="ARBA" id="ARBA00007089"/>
    </source>
</evidence>
<dbReference type="Proteomes" id="UP000597762">
    <property type="component" value="Unassembled WGS sequence"/>
</dbReference>